<evidence type="ECO:0000313" key="2">
    <source>
        <dbReference type="EMBL" id="CDL30437.1"/>
    </source>
</evidence>
<evidence type="ECO:0000313" key="3">
    <source>
        <dbReference type="Proteomes" id="UP000019199"/>
    </source>
</evidence>
<accession>W1FBG6</accession>
<dbReference type="AlphaFoldDB" id="W1FBG6"/>
<dbReference type="EMBL" id="CBWN010000193">
    <property type="protein sequence ID" value="CDL30437.1"/>
    <property type="molecule type" value="Genomic_DNA"/>
</dbReference>
<sequence length="37" mass="4558">MVKSHFSAQQRALFRNLVIFDVHYSQLFLFIKILHFY</sequence>
<organism evidence="2 3">
    <name type="scientific">Escherichia coli ISC7</name>
    <dbReference type="NCBI Taxonomy" id="1432555"/>
    <lineage>
        <taxon>Bacteria</taxon>
        <taxon>Pseudomonadati</taxon>
        <taxon>Pseudomonadota</taxon>
        <taxon>Gammaproteobacteria</taxon>
        <taxon>Enterobacterales</taxon>
        <taxon>Enterobacteriaceae</taxon>
        <taxon>Escherichia</taxon>
    </lineage>
</organism>
<reference evidence="2 3" key="1">
    <citation type="submission" date="2013-10" db="EMBL/GenBank/DDBJ databases">
        <title>Antibiotic resistance diversity of beta-lactamase producers in the General Hospital Vienna.</title>
        <authorList>
            <person name="Barisic I."/>
            <person name="Mitteregger D."/>
            <person name="Hirschl A.M."/>
            <person name="Noehammer C."/>
            <person name="Wiesinger-Mayr H."/>
        </authorList>
    </citation>
    <scope>NUCLEOTIDE SEQUENCE [LARGE SCALE GENOMIC DNA]</scope>
    <source>
        <strain evidence="2 3">ISC7</strain>
    </source>
</reference>
<keyword evidence="1" id="KW-0812">Transmembrane</keyword>
<evidence type="ECO:0000256" key="1">
    <source>
        <dbReference type="SAM" id="Phobius"/>
    </source>
</evidence>
<dbReference type="Proteomes" id="UP000019199">
    <property type="component" value="Unassembled WGS sequence"/>
</dbReference>
<keyword evidence="1" id="KW-0472">Membrane</keyword>
<name>W1FBG6_ECOLX</name>
<proteinExistence type="predicted"/>
<protein>
    <submittedName>
        <fullName evidence="2">Uncharacterized protein</fullName>
    </submittedName>
</protein>
<keyword evidence="1" id="KW-1133">Transmembrane helix</keyword>
<comment type="caution">
    <text evidence="2">The sequence shown here is derived from an EMBL/GenBank/DDBJ whole genome shotgun (WGS) entry which is preliminary data.</text>
</comment>
<feature type="transmembrane region" description="Helical" evidence="1">
    <location>
        <begin position="12"/>
        <end position="34"/>
    </location>
</feature>